<feature type="compositionally biased region" description="Basic and acidic residues" evidence="10">
    <location>
        <begin position="937"/>
        <end position="949"/>
    </location>
</feature>
<feature type="region of interest" description="Disordered" evidence="10">
    <location>
        <begin position="1"/>
        <end position="33"/>
    </location>
</feature>
<dbReference type="Gene3D" id="3.30.70.270">
    <property type="match status" value="2"/>
</dbReference>
<dbReference type="CDD" id="cd00303">
    <property type="entry name" value="retropepsin_like"/>
    <property type="match status" value="1"/>
</dbReference>
<feature type="region of interest" description="Disordered" evidence="10">
    <location>
        <begin position="544"/>
        <end position="651"/>
    </location>
</feature>
<protein>
    <recommendedName>
        <fullName evidence="1">RNA-directed DNA polymerase</fullName>
        <ecNumber evidence="1">2.7.7.49</ecNumber>
    </recommendedName>
</protein>
<feature type="compositionally biased region" description="Basic and acidic residues" evidence="10">
    <location>
        <begin position="7"/>
        <end position="17"/>
    </location>
</feature>
<evidence type="ECO:0000256" key="9">
    <source>
        <dbReference type="ARBA" id="ARBA00022918"/>
    </source>
</evidence>
<reference evidence="13 14" key="1">
    <citation type="journal article" date="2015" name="Genome Biol. Evol.">
        <title>Comparative Genomics of a Bacterivorous Green Alga Reveals Evolutionary Causalities and Consequences of Phago-Mixotrophic Mode of Nutrition.</title>
        <authorList>
            <person name="Burns J.A."/>
            <person name="Paasch A."/>
            <person name="Narechania A."/>
            <person name="Kim E."/>
        </authorList>
    </citation>
    <scope>NUCLEOTIDE SEQUENCE [LARGE SCALE GENOMIC DNA]</scope>
    <source>
        <strain evidence="13 14">PLY_AMNH</strain>
    </source>
</reference>
<keyword evidence="6" id="KW-0064">Aspartyl protease</keyword>
<evidence type="ECO:0000256" key="7">
    <source>
        <dbReference type="ARBA" id="ARBA00022759"/>
    </source>
</evidence>
<dbReference type="CDD" id="cd01647">
    <property type="entry name" value="RT_LTR"/>
    <property type="match status" value="1"/>
</dbReference>
<evidence type="ECO:0000259" key="12">
    <source>
        <dbReference type="Pfam" id="PF17917"/>
    </source>
</evidence>
<dbReference type="Pfam" id="PF00078">
    <property type="entry name" value="RVT_1"/>
    <property type="match status" value="1"/>
</dbReference>
<dbReference type="GO" id="GO:0004519">
    <property type="term" value="F:endonuclease activity"/>
    <property type="evidence" value="ECO:0007669"/>
    <property type="project" value="UniProtKB-KW"/>
</dbReference>
<dbReference type="Proteomes" id="UP001190700">
    <property type="component" value="Unassembled WGS sequence"/>
</dbReference>
<evidence type="ECO:0000313" key="13">
    <source>
        <dbReference type="EMBL" id="KAK3252372.1"/>
    </source>
</evidence>
<dbReference type="CDD" id="cd09274">
    <property type="entry name" value="RNase_HI_RT_Ty3"/>
    <property type="match status" value="1"/>
</dbReference>
<keyword evidence="4" id="KW-0548">Nucleotidyltransferase</keyword>
<keyword evidence="8" id="KW-0378">Hydrolase</keyword>
<evidence type="ECO:0000256" key="4">
    <source>
        <dbReference type="ARBA" id="ARBA00022695"/>
    </source>
</evidence>
<gene>
    <name evidence="13" type="ORF">CYMTET_38330</name>
</gene>
<keyword evidence="2" id="KW-0645">Protease</keyword>
<sequence>MTLKKKSPAEAHKMAERSRRHATRRPATTPFSHRQRKYELDELILARLRGRMGGTLGLAWAELSPREQRRAVEQEYGPKTNVPQEGRPWETTGLRRLRRRQASAAISIQRAYRLWRRRRAQRAQDTPFDSHALKTASTWTTAVQRVRQCGKAIVHAVFGRVRRAHPPPNPAPLKPDETVLAATLGSSPSDLTHSTDESEMEIHCSQYRLQQHREQSSGEDTPTRRSKPSRSGRKRTTLDQRMKAWRKNEAARLAAWEAARLAAWEGLSTTQQPAGEPEHLEEELSMTQQLAGGSGSIPPACNQRAASCPSPPEEELNMTQQLAGGPDSPRRHATRPAEHATGLSPHATRPDQHATRLVQHATSGFQHATSASQHATSPAEHATGSPEHAACLAEHATSRPAHATSGSQHATCPAEHATRPAEHATRLAEHATSSPEHAACLAEHATSRPAHATSWPMHATSGSQHATCPAEHATRPAEHATCPAEHATSSPEHAACLAEHATRPAEHATRLARHATRPAQHATSGSQHATCLVERATSLAKHATCPAEHATRQPGHATGSAKHATRSAQHATGGFQPLESGSDSDSTHVSATDSGTTHVSATGSDTTHISATDSDTTHVSATGSDTTHVSDTNSDTTHVSPTDSDTTHVSVSTNATTYVGATEHGSGEEHECNALVDEAATALSSHPIEDALKCKRVQLDGGVRWKANTRTGTLLAHTLSAVRDEEGPLLLVFYAYLRGHRVKVLVDSGASDNFISADCARTCDLTVRSGTPMKVTLADGSVKTAGEVAYTKFTAHTAAGVNYCEKRMALRVLPLGIQVDVVLGGKWLRSLSPVTLDYAGHGSVSFNTRANGGGQQRVTLAGCSPGVGQGKAQGAGLIDEVFLTAAQLKQHLIHAETRRLAGDEESQPQWLMMAARGNDHEAAFAATAAEIPPPHTPVEKEGPRQDTRDAPVSSTWKQRFDAFFEKYLDTLCAALPEASKLRRTEEDKARIDRKPDAEGGPPCRRPYKMTAEELRQLRERIEQLMKKGYIRPSSSPYAAPCLMVPKPGDPKTLRLVVDYRQLNQQTVRDRYPLPDIQLMFDEMQGAAFFSSFDAVDGFWQVPMAEEDVEKTAFTTQMGAYEWLVMPQGLQNSPSQYQRRMQRALGHLPFVRIFIDDVVVFSRTVEEHYDHMLKESLRFLGHTLSAEGCQPQHDKVSSIKDWPKLETVTHVGQFLGLAGYYRRFVHRFSEIAQPLTSLTKTDVPWQWGELQQWAFDELKTALSSAPVLALPDMKAAADGSAPFLVQTDASGVALGGVLMQDTGDGMRVIAYDSRQFSAAEQNYHTGERELCALHHCTTVTWRHYLFSSDFRLQGDHRPLEWLMSPGRELSRRQARWYMDLVEVGVPRMEYVKGALLLVPDALSRRPDYVTKDPRDGLKEAGDVDKETDLPKDPLSVLDVEEIFEDHPPPPVPGWVATMESWMDGVETLQVAERALLSMQHACLSMQPARLSMQHALLSMQPAQLRMQPVQLRMQPAQLSMQHALLSMQPARLSMQHALLSMQPAQLRMQPAQLRMQPAQLRMQPAQLSMQHACLSMQPARLSMQHALLNMQPAQLCMQPAQLSMQHACLSMQPARLSMQHALLSMQHALLSMQHALLSMQPAQLRMQPAQLRMQPAQLRVQPAQLSMQHARLSTQSARLSMQHALLSMQPAQLRMQPAQLRMRPAQLRMQPAQLSMQHAQLNMQHATCSLKHN</sequence>
<dbReference type="InterPro" id="IPR043502">
    <property type="entry name" value="DNA/RNA_pol_sf"/>
</dbReference>
<feature type="compositionally biased region" description="Basic and acidic residues" evidence="10">
    <location>
        <begin position="416"/>
        <end position="429"/>
    </location>
</feature>
<dbReference type="GO" id="GO:0004190">
    <property type="term" value="F:aspartic-type endopeptidase activity"/>
    <property type="evidence" value="ECO:0007669"/>
    <property type="project" value="UniProtKB-KW"/>
</dbReference>
<dbReference type="Gene3D" id="3.10.10.10">
    <property type="entry name" value="HIV Type 1 Reverse Transcriptase, subunit A, domain 1"/>
    <property type="match status" value="1"/>
</dbReference>
<organism evidence="13 14">
    <name type="scientific">Cymbomonas tetramitiformis</name>
    <dbReference type="NCBI Taxonomy" id="36881"/>
    <lineage>
        <taxon>Eukaryota</taxon>
        <taxon>Viridiplantae</taxon>
        <taxon>Chlorophyta</taxon>
        <taxon>Pyramimonadophyceae</taxon>
        <taxon>Pyramimonadales</taxon>
        <taxon>Pyramimonadaceae</taxon>
        <taxon>Cymbomonas</taxon>
    </lineage>
</organism>
<dbReference type="InterPro" id="IPR021109">
    <property type="entry name" value="Peptidase_aspartic_dom_sf"/>
</dbReference>
<dbReference type="PANTHER" id="PTHR33064">
    <property type="entry name" value="POL PROTEIN"/>
    <property type="match status" value="1"/>
</dbReference>
<feature type="domain" description="Reverse transcriptase RNase H-like" evidence="12">
    <location>
        <begin position="1279"/>
        <end position="1380"/>
    </location>
</feature>
<evidence type="ECO:0000256" key="8">
    <source>
        <dbReference type="ARBA" id="ARBA00022801"/>
    </source>
</evidence>
<evidence type="ECO:0000256" key="6">
    <source>
        <dbReference type="ARBA" id="ARBA00022750"/>
    </source>
</evidence>
<evidence type="ECO:0000259" key="11">
    <source>
        <dbReference type="Pfam" id="PF00078"/>
    </source>
</evidence>
<feature type="region of interest" description="Disordered" evidence="10">
    <location>
        <begin position="210"/>
        <end position="239"/>
    </location>
</feature>
<dbReference type="SUPFAM" id="SSF50630">
    <property type="entry name" value="Acid proteases"/>
    <property type="match status" value="1"/>
</dbReference>
<dbReference type="Pfam" id="PF13650">
    <property type="entry name" value="Asp_protease_2"/>
    <property type="match status" value="1"/>
</dbReference>
<dbReference type="Gene3D" id="3.10.20.370">
    <property type="match status" value="1"/>
</dbReference>
<name>A0AAE0CEG8_9CHLO</name>
<dbReference type="InterPro" id="IPR043128">
    <property type="entry name" value="Rev_trsase/Diguanyl_cyclase"/>
</dbReference>
<feature type="compositionally biased region" description="Basic residues" evidence="10">
    <location>
        <begin position="224"/>
        <end position="235"/>
    </location>
</feature>
<comment type="caution">
    <text evidence="13">The sequence shown here is derived from an EMBL/GenBank/DDBJ whole genome shotgun (WGS) entry which is preliminary data.</text>
</comment>
<evidence type="ECO:0000256" key="2">
    <source>
        <dbReference type="ARBA" id="ARBA00022670"/>
    </source>
</evidence>
<evidence type="ECO:0000256" key="10">
    <source>
        <dbReference type="SAM" id="MobiDB-lite"/>
    </source>
</evidence>
<proteinExistence type="predicted"/>
<evidence type="ECO:0000313" key="14">
    <source>
        <dbReference type="Proteomes" id="UP001190700"/>
    </source>
</evidence>
<feature type="compositionally biased region" description="Low complexity" evidence="10">
    <location>
        <begin position="639"/>
        <end position="651"/>
    </location>
</feature>
<dbReference type="EC" id="2.7.7.49" evidence="1"/>
<feature type="region of interest" description="Disordered" evidence="10">
    <location>
        <begin position="1408"/>
        <end position="1430"/>
    </location>
</feature>
<dbReference type="FunFam" id="3.30.70.270:FF:000020">
    <property type="entry name" value="Transposon Tf2-6 polyprotein-like Protein"/>
    <property type="match status" value="1"/>
</dbReference>
<accession>A0AAE0CEG8</accession>
<dbReference type="EMBL" id="LGRX02025459">
    <property type="protein sequence ID" value="KAK3252372.1"/>
    <property type="molecule type" value="Genomic_DNA"/>
</dbReference>
<feature type="compositionally biased region" description="Basic and acidic residues" evidence="10">
    <location>
        <begin position="983"/>
        <end position="997"/>
    </location>
</feature>
<evidence type="ECO:0000256" key="3">
    <source>
        <dbReference type="ARBA" id="ARBA00022679"/>
    </source>
</evidence>
<feature type="region of interest" description="Disordered" evidence="10">
    <location>
        <begin position="983"/>
        <end position="1006"/>
    </location>
</feature>
<dbReference type="Pfam" id="PF17917">
    <property type="entry name" value="RT_RNaseH"/>
    <property type="match status" value="1"/>
</dbReference>
<feature type="domain" description="Reverse transcriptase" evidence="11">
    <location>
        <begin position="1044"/>
        <end position="1198"/>
    </location>
</feature>
<dbReference type="PANTHER" id="PTHR33064:SF37">
    <property type="entry name" value="RIBONUCLEASE H"/>
    <property type="match status" value="1"/>
</dbReference>
<dbReference type="FunFam" id="3.10.10.10:FF:000007">
    <property type="entry name" value="Retrovirus-related Pol polyprotein from transposon 17.6-like Protein"/>
    <property type="match status" value="1"/>
</dbReference>
<keyword evidence="7" id="KW-0255">Endonuclease</keyword>
<feature type="compositionally biased region" description="Polar residues" evidence="10">
    <location>
        <begin position="360"/>
        <end position="376"/>
    </location>
</feature>
<dbReference type="GO" id="GO:0003964">
    <property type="term" value="F:RNA-directed DNA polymerase activity"/>
    <property type="evidence" value="ECO:0007669"/>
    <property type="project" value="UniProtKB-KW"/>
</dbReference>
<keyword evidence="14" id="KW-1185">Reference proteome</keyword>
<dbReference type="InterPro" id="IPR051320">
    <property type="entry name" value="Viral_Replic_Matur_Polypro"/>
</dbReference>
<keyword evidence="3" id="KW-0808">Transferase</keyword>
<dbReference type="InterPro" id="IPR000477">
    <property type="entry name" value="RT_dom"/>
</dbReference>
<dbReference type="SUPFAM" id="SSF56672">
    <property type="entry name" value="DNA/RNA polymerases"/>
    <property type="match status" value="1"/>
</dbReference>
<evidence type="ECO:0000256" key="1">
    <source>
        <dbReference type="ARBA" id="ARBA00012493"/>
    </source>
</evidence>
<keyword evidence="5" id="KW-0540">Nuclease</keyword>
<feature type="region of interest" description="Disordered" evidence="10">
    <location>
        <begin position="268"/>
        <end position="488"/>
    </location>
</feature>
<keyword evidence="9" id="KW-0695">RNA-directed DNA polymerase</keyword>
<dbReference type="Gene3D" id="2.40.70.10">
    <property type="entry name" value="Acid Proteases"/>
    <property type="match status" value="1"/>
</dbReference>
<dbReference type="InterPro" id="IPR041373">
    <property type="entry name" value="RT_RNaseH"/>
</dbReference>
<feature type="compositionally biased region" description="Polar residues" evidence="10">
    <location>
        <begin position="579"/>
        <end position="638"/>
    </location>
</feature>
<dbReference type="GO" id="GO:0006508">
    <property type="term" value="P:proteolysis"/>
    <property type="evidence" value="ECO:0007669"/>
    <property type="project" value="UniProtKB-KW"/>
</dbReference>
<feature type="region of interest" description="Disordered" evidence="10">
    <location>
        <begin position="932"/>
        <end position="953"/>
    </location>
</feature>
<evidence type="ECO:0000256" key="5">
    <source>
        <dbReference type="ARBA" id="ARBA00022722"/>
    </source>
</evidence>